<dbReference type="PANTHER" id="PTHR41913">
    <property type="entry name" value="DUF1684 DOMAIN-CONTAINING PROTEIN"/>
    <property type="match status" value="1"/>
</dbReference>
<sequence length="203" mass="23344">MRKIYWIVSVVVVISLVYSFSSTDKKKVSKDYVTRIMEARQAKDEYFESGKDSPIKDKKAFHGLHYYIPDAGYRVRATLEVSPKPEMLEMPTSNGKNESYIKYGYVEFNLLGKKHRLLVMKKEPKDKILFIAFTDQTTGEETYGAGRYLDVPLVNGNEANVILDFNQAYNPYCAYNESYVCPMPPQENHMEVAVRAGEKAEKH</sequence>
<keyword evidence="2" id="KW-1185">Reference proteome</keyword>
<dbReference type="eggNOG" id="COG3358">
    <property type="taxonomic scope" value="Bacteria"/>
</dbReference>
<evidence type="ECO:0000313" key="2">
    <source>
        <dbReference type="Proteomes" id="UP000004095"/>
    </source>
</evidence>
<proteinExistence type="predicted"/>
<name>A1ZJH3_MICM2</name>
<reference evidence="1 2" key="1">
    <citation type="submission" date="2007-01" db="EMBL/GenBank/DDBJ databases">
        <authorList>
            <person name="Haygood M."/>
            <person name="Podell S."/>
            <person name="Anderson C."/>
            <person name="Hopkinson B."/>
            <person name="Roe K."/>
            <person name="Barbeau K."/>
            <person name="Gaasterland T."/>
            <person name="Ferriera S."/>
            <person name="Johnson J."/>
            <person name="Kravitz S."/>
            <person name="Beeson K."/>
            <person name="Sutton G."/>
            <person name="Rogers Y.-H."/>
            <person name="Friedman R."/>
            <person name="Frazier M."/>
            <person name="Venter J.C."/>
        </authorList>
    </citation>
    <scope>NUCLEOTIDE SEQUENCE [LARGE SCALE GENOMIC DNA]</scope>
    <source>
        <strain evidence="1 2">ATCC 23134</strain>
    </source>
</reference>
<dbReference type="Pfam" id="PF07920">
    <property type="entry name" value="DUF1684"/>
    <property type="match status" value="1"/>
</dbReference>
<accession>A1ZJH3</accession>
<dbReference type="PANTHER" id="PTHR41913:SF1">
    <property type="entry name" value="DUF1684 DOMAIN-CONTAINING PROTEIN"/>
    <property type="match status" value="1"/>
</dbReference>
<dbReference type="RefSeq" id="WP_002696226.1">
    <property type="nucleotide sequence ID" value="NZ_AAWS01000011.1"/>
</dbReference>
<dbReference type="Proteomes" id="UP000004095">
    <property type="component" value="Unassembled WGS sequence"/>
</dbReference>
<dbReference type="InterPro" id="IPR012467">
    <property type="entry name" value="DUF1684"/>
</dbReference>
<dbReference type="EMBL" id="AAWS01000011">
    <property type="protein sequence ID" value="EAY29276.1"/>
    <property type="molecule type" value="Genomic_DNA"/>
</dbReference>
<dbReference type="AlphaFoldDB" id="A1ZJH3"/>
<gene>
    <name evidence="1" type="ORF">M23134_01330</name>
</gene>
<comment type="caution">
    <text evidence="1">The sequence shown here is derived from an EMBL/GenBank/DDBJ whole genome shotgun (WGS) entry which is preliminary data.</text>
</comment>
<evidence type="ECO:0008006" key="3">
    <source>
        <dbReference type="Google" id="ProtNLM"/>
    </source>
</evidence>
<evidence type="ECO:0000313" key="1">
    <source>
        <dbReference type="EMBL" id="EAY29276.1"/>
    </source>
</evidence>
<organism evidence="1 2">
    <name type="scientific">Microscilla marina ATCC 23134</name>
    <dbReference type="NCBI Taxonomy" id="313606"/>
    <lineage>
        <taxon>Bacteria</taxon>
        <taxon>Pseudomonadati</taxon>
        <taxon>Bacteroidota</taxon>
        <taxon>Cytophagia</taxon>
        <taxon>Cytophagales</taxon>
        <taxon>Microscillaceae</taxon>
        <taxon>Microscilla</taxon>
    </lineage>
</organism>
<dbReference type="OrthoDB" id="5493262at2"/>
<protein>
    <recommendedName>
        <fullName evidence="3">DUF1684 domain-containing protein</fullName>
    </recommendedName>
</protein>